<gene>
    <name evidence="6" type="primary">ackA</name>
    <name evidence="8" type="ORF">SAMN02745124_03339</name>
</gene>
<comment type="function">
    <text evidence="6">Catalyzes the formation of acetyl phosphate from acetate and ATP. Can also catalyze the reverse reaction.</text>
</comment>
<dbReference type="GO" id="GO:0005737">
    <property type="term" value="C:cytoplasm"/>
    <property type="evidence" value="ECO:0007669"/>
    <property type="project" value="UniProtKB-SubCell"/>
</dbReference>
<feature type="binding site" evidence="6">
    <location>
        <begin position="334"/>
        <end position="338"/>
    </location>
    <ligand>
        <name>ATP</name>
        <dbReference type="ChEBI" id="CHEBI:30616"/>
    </ligand>
</feature>
<dbReference type="Gene3D" id="3.30.420.40">
    <property type="match status" value="2"/>
</dbReference>
<dbReference type="GO" id="GO:0000287">
    <property type="term" value="F:magnesium ion binding"/>
    <property type="evidence" value="ECO:0007669"/>
    <property type="project" value="UniProtKB-UniRule"/>
</dbReference>
<dbReference type="STRING" id="1121409.SAMN02745124_03339"/>
<feature type="active site" description="Proton donor/acceptor" evidence="6">
    <location>
        <position position="152"/>
    </location>
</feature>
<name>A0A1M5XTM5_9BACT</name>
<comment type="subcellular location">
    <subcellularLocation>
        <location evidence="6">Cytoplasm</location>
    </subcellularLocation>
</comment>
<feature type="binding site" evidence="6">
    <location>
        <position position="388"/>
    </location>
    <ligand>
        <name>Mg(2+)</name>
        <dbReference type="ChEBI" id="CHEBI:18420"/>
    </ligand>
</feature>
<keyword evidence="4 6" id="KW-0418">Kinase</keyword>
<dbReference type="PANTHER" id="PTHR21060">
    <property type="entry name" value="ACETATE KINASE"/>
    <property type="match status" value="1"/>
</dbReference>
<keyword evidence="3 6" id="KW-0547">Nucleotide-binding</keyword>
<evidence type="ECO:0000313" key="8">
    <source>
        <dbReference type="EMBL" id="SHI03161.1"/>
    </source>
</evidence>
<dbReference type="Proteomes" id="UP000184139">
    <property type="component" value="Unassembled WGS sequence"/>
</dbReference>
<keyword evidence="6" id="KW-0479">Metal-binding</keyword>
<dbReference type="EC" id="2.7.2.1" evidence="6"/>
<dbReference type="PROSITE" id="PS01075">
    <property type="entry name" value="ACETATE_KINASE_1"/>
    <property type="match status" value="1"/>
</dbReference>
<dbReference type="NCBIfam" id="TIGR00016">
    <property type="entry name" value="ackA"/>
    <property type="match status" value="1"/>
</dbReference>
<proteinExistence type="inferred from homology"/>
<feature type="binding site" evidence="6">
    <location>
        <position position="14"/>
    </location>
    <ligand>
        <name>ATP</name>
        <dbReference type="ChEBI" id="CHEBI:30616"/>
    </ligand>
</feature>
<evidence type="ECO:0000256" key="5">
    <source>
        <dbReference type="ARBA" id="ARBA00022840"/>
    </source>
</evidence>
<evidence type="ECO:0000256" key="1">
    <source>
        <dbReference type="ARBA" id="ARBA00008748"/>
    </source>
</evidence>
<feature type="binding site" evidence="6">
    <location>
        <position position="95"/>
    </location>
    <ligand>
        <name>substrate</name>
    </ligand>
</feature>
<evidence type="ECO:0000256" key="7">
    <source>
        <dbReference type="RuleBase" id="RU003835"/>
    </source>
</evidence>
<dbReference type="InterPro" id="IPR004372">
    <property type="entry name" value="Ac/propionate_kinase"/>
</dbReference>
<keyword evidence="9" id="KW-1185">Reference proteome</keyword>
<dbReference type="OrthoDB" id="9802453at2"/>
<comment type="catalytic activity">
    <reaction evidence="6">
        <text>acetate + ATP = acetyl phosphate + ADP</text>
        <dbReference type="Rhea" id="RHEA:11352"/>
        <dbReference type="ChEBI" id="CHEBI:22191"/>
        <dbReference type="ChEBI" id="CHEBI:30089"/>
        <dbReference type="ChEBI" id="CHEBI:30616"/>
        <dbReference type="ChEBI" id="CHEBI:456216"/>
        <dbReference type="EC" id="2.7.2.1"/>
    </reaction>
</comment>
<comment type="cofactor">
    <cofactor evidence="6">
        <name>Mg(2+)</name>
        <dbReference type="ChEBI" id="CHEBI:18420"/>
    </cofactor>
    <cofactor evidence="6">
        <name>Mn(2+)</name>
        <dbReference type="ChEBI" id="CHEBI:29035"/>
    </cofactor>
    <text evidence="6">Mg(2+). Can also accept Mn(2+).</text>
</comment>
<evidence type="ECO:0000256" key="4">
    <source>
        <dbReference type="ARBA" id="ARBA00022777"/>
    </source>
</evidence>
<dbReference type="PIRSF" id="PIRSF000722">
    <property type="entry name" value="Acetate_prop_kin"/>
    <property type="match status" value="1"/>
</dbReference>
<comment type="similarity">
    <text evidence="1 6 7">Belongs to the acetokinase family.</text>
</comment>
<feature type="binding site" evidence="6">
    <location>
        <position position="7"/>
    </location>
    <ligand>
        <name>Mg(2+)</name>
        <dbReference type="ChEBI" id="CHEBI:18420"/>
    </ligand>
</feature>
<evidence type="ECO:0000256" key="3">
    <source>
        <dbReference type="ARBA" id="ARBA00022741"/>
    </source>
</evidence>
<dbReference type="PANTHER" id="PTHR21060:SF15">
    <property type="entry name" value="ACETATE KINASE-RELATED"/>
    <property type="match status" value="1"/>
</dbReference>
<accession>A0A1M5XTM5</accession>
<dbReference type="PRINTS" id="PR00471">
    <property type="entry name" value="ACETATEKNASE"/>
</dbReference>
<evidence type="ECO:0000313" key="9">
    <source>
        <dbReference type="Proteomes" id="UP000184139"/>
    </source>
</evidence>
<dbReference type="Pfam" id="PF00871">
    <property type="entry name" value="Acetate_kinase"/>
    <property type="match status" value="1"/>
</dbReference>
<dbReference type="GO" id="GO:0005524">
    <property type="term" value="F:ATP binding"/>
    <property type="evidence" value="ECO:0007669"/>
    <property type="project" value="UniProtKB-KW"/>
</dbReference>
<comment type="subunit">
    <text evidence="6">Homodimer.</text>
</comment>
<keyword evidence="5 6" id="KW-0067">ATP-binding</keyword>
<reference evidence="8 9" key="1">
    <citation type="submission" date="2016-11" db="EMBL/GenBank/DDBJ databases">
        <authorList>
            <person name="Jaros S."/>
            <person name="Januszkiewicz K."/>
            <person name="Wedrychowicz H."/>
        </authorList>
    </citation>
    <scope>NUCLEOTIDE SEQUENCE [LARGE SCALE GENOMIC DNA]</scope>
    <source>
        <strain evidence="8 9">DSM 9705</strain>
    </source>
</reference>
<evidence type="ECO:0000256" key="6">
    <source>
        <dbReference type="HAMAP-Rule" id="MF_00020"/>
    </source>
</evidence>
<dbReference type="GO" id="GO:0008776">
    <property type="term" value="F:acetate kinase activity"/>
    <property type="evidence" value="ECO:0007669"/>
    <property type="project" value="UniProtKB-UniRule"/>
</dbReference>
<dbReference type="InterPro" id="IPR000890">
    <property type="entry name" value="Aliphatic_acid_kin_short-chain"/>
</dbReference>
<dbReference type="RefSeq" id="WP_073377760.1">
    <property type="nucleotide sequence ID" value="NZ_FQXS01000023.1"/>
</dbReference>
<dbReference type="CDD" id="cd24010">
    <property type="entry name" value="ASKHA_NBD_AcK_PK"/>
    <property type="match status" value="1"/>
</dbReference>
<dbReference type="SUPFAM" id="SSF53067">
    <property type="entry name" value="Actin-like ATPase domain"/>
    <property type="match status" value="2"/>
</dbReference>
<feature type="site" description="Transition state stabilizer" evidence="6">
    <location>
        <position position="245"/>
    </location>
</feature>
<comment type="pathway">
    <text evidence="6">Metabolic intermediate biosynthesis; acetyl-CoA biosynthesis; acetyl-CoA from acetate: step 1/2.</text>
</comment>
<dbReference type="UniPathway" id="UPA00340">
    <property type="reaction ID" value="UER00458"/>
</dbReference>
<sequence length="411" mass="44889">MKVLVINSGSSSIKFQLLDMADETVLASGLVERIGEPVSLVKCAMHPGRDGEVLLKREMQIEDHQSGMHQAVELLTDEQRGVVRSRIDIGAIGHRVVHGGEDFHQPTMIDAAVVAAIEKNIPLAPLHNPANLDGIHVALGLFPGIAQVAVFDTAFHQTIPPRAHIYALPYELYERYRIRRYGFHGTSHKYVAGECARLLDKPLSACNLITIHLGNGCSMTAIENGRSIDTTLGMTPLEGLVMGTRSGDIDPALLVFLHRNAGLGIEEIDRLLNTESGLKGICGHNDMRDIHAAIADGDRRAALALDIQTYRNRKYIGAFMAVLGRVDSLVFTAGIGENDAVVRSRSVEGLECFGIQIDPQRNQQRIDGPLRISSQLSSIAVWVIPTNEELAIARETIGVVEAGNNKEMKRR</sequence>
<keyword evidence="6" id="KW-0963">Cytoplasm</keyword>
<dbReference type="PROSITE" id="PS01076">
    <property type="entry name" value="ACETATE_KINASE_2"/>
    <property type="match status" value="1"/>
</dbReference>
<feature type="binding site" evidence="6">
    <location>
        <begin position="286"/>
        <end position="288"/>
    </location>
    <ligand>
        <name>ATP</name>
        <dbReference type="ChEBI" id="CHEBI:30616"/>
    </ligand>
</feature>
<feature type="site" description="Transition state stabilizer" evidence="6">
    <location>
        <position position="184"/>
    </location>
</feature>
<keyword evidence="6" id="KW-0460">Magnesium</keyword>
<evidence type="ECO:0000256" key="2">
    <source>
        <dbReference type="ARBA" id="ARBA00022679"/>
    </source>
</evidence>
<dbReference type="EMBL" id="FQXS01000023">
    <property type="protein sequence ID" value="SHI03161.1"/>
    <property type="molecule type" value="Genomic_DNA"/>
</dbReference>
<dbReference type="InterPro" id="IPR023865">
    <property type="entry name" value="Aliphatic_acid_kinase_CS"/>
</dbReference>
<keyword evidence="2 6" id="KW-0808">Transferase</keyword>
<dbReference type="GO" id="GO:0006083">
    <property type="term" value="P:acetate metabolic process"/>
    <property type="evidence" value="ECO:0007669"/>
    <property type="project" value="TreeGrafter"/>
</dbReference>
<protein>
    <recommendedName>
        <fullName evidence="6">Acetate kinase</fullName>
        <ecNumber evidence="6">2.7.2.1</ecNumber>
    </recommendedName>
    <alternativeName>
        <fullName evidence="6">Acetokinase</fullName>
    </alternativeName>
</protein>
<dbReference type="AlphaFoldDB" id="A0A1M5XTM5"/>
<dbReference type="GO" id="GO:0006085">
    <property type="term" value="P:acetyl-CoA biosynthetic process"/>
    <property type="evidence" value="ECO:0007669"/>
    <property type="project" value="UniProtKB-UniRule"/>
</dbReference>
<dbReference type="HAMAP" id="MF_00020">
    <property type="entry name" value="Acetate_kinase"/>
    <property type="match status" value="1"/>
</dbReference>
<organism evidence="8 9">
    <name type="scientific">Desulfofustis glycolicus DSM 9705</name>
    <dbReference type="NCBI Taxonomy" id="1121409"/>
    <lineage>
        <taxon>Bacteria</taxon>
        <taxon>Pseudomonadati</taxon>
        <taxon>Thermodesulfobacteriota</taxon>
        <taxon>Desulfobulbia</taxon>
        <taxon>Desulfobulbales</taxon>
        <taxon>Desulfocapsaceae</taxon>
        <taxon>Desulfofustis</taxon>
    </lineage>
</organism>
<feature type="binding site" evidence="6">
    <location>
        <begin position="212"/>
        <end position="216"/>
    </location>
    <ligand>
        <name>ATP</name>
        <dbReference type="ChEBI" id="CHEBI:30616"/>
    </ligand>
</feature>
<dbReference type="InterPro" id="IPR043129">
    <property type="entry name" value="ATPase_NBD"/>
</dbReference>